<dbReference type="AlphaFoldDB" id="A0A0D1ZFS4"/>
<dbReference type="PANTHER" id="PTHR42678:SF11">
    <property type="entry name" value="AMIDASE FAMILY PROTEIN"/>
    <property type="match status" value="1"/>
</dbReference>
<keyword evidence="1" id="KW-0732">Signal</keyword>
<dbReference type="RefSeq" id="XP_016224298.1">
    <property type="nucleotide sequence ID" value="XM_016368510.1"/>
</dbReference>
<dbReference type="OMA" id="WDDFLIM"/>
<reference evidence="3 4" key="1">
    <citation type="submission" date="2015-01" db="EMBL/GenBank/DDBJ databases">
        <title>The Genome Sequence of Exophiala mesophila CBS40295.</title>
        <authorList>
            <consortium name="The Broad Institute Genomics Platform"/>
            <person name="Cuomo C."/>
            <person name="de Hoog S."/>
            <person name="Gorbushina A."/>
            <person name="Stielow B."/>
            <person name="Teixiera M."/>
            <person name="Abouelleil A."/>
            <person name="Chapman S.B."/>
            <person name="Priest M."/>
            <person name="Young S.K."/>
            <person name="Wortman J."/>
            <person name="Nusbaum C."/>
            <person name="Birren B."/>
        </authorList>
    </citation>
    <scope>NUCLEOTIDE SEQUENCE [LARGE SCALE GENOMIC DNA]</scope>
    <source>
        <strain evidence="3 4">CBS 40295</strain>
    </source>
</reference>
<accession>A0A0D1ZFS4</accession>
<dbReference type="NCBIfam" id="NF005127">
    <property type="entry name" value="PRK06565.1"/>
    <property type="match status" value="1"/>
</dbReference>
<sequence length="701" mass="75057">MLSEMACRSLSSTLNALTLLLILFTCSSTGLSIVEATFEDLQGALSAGQVNAVQLLAKHLHRIAQYDRRGPRLNAIPIINPVIFDEAQRSDELRAKSGGKIRSDFDGLPCSVKDSYMLEGVTVASGSPAFANLTSTHDAFTVGRIKQGGGIVVGKSTMPPMANGGMQRGVHGKAMSPYNPNFLPAAMGSGSSNGGGVSVGASLVMFGMGEETVSSGRSPASNNGLVAYTPSWGMLSIRGNWPLQPALDVVVPYTRTVEDMMSLLDVIVATDDLTVGDFWRGQPWIPIPAPEDVRPKTFKSLAYPDALRGKTIGVPKMFIGGDDPDAVPVYIRPTVLELWNEVVPVLESLGATIVEVDFPLATRYQIPPLANTVGSDYPLPAEQGAPTPPELAAYAWDDFLIMNNDVNTITTLADADPSLIFPNLPGLVPDRYSNVFGGNRTVNYARSVGFINESRIPTYELPGLETLLTEVTELRKTNFEDWLDANSLDMLAFPANGDIGPEDMEVNNASAALGWRNGVARSSGNNVLRKFGVPSVSVAMGIISDIQMPIDITFASKAYDDSALLSYAYAFEKVRQARIAPPGAPELPTDFISKKRVKKAYRGWQPPTLSSDAVRSGPDTIEISGTVSTTRLESLEVYLDGESVGAVAVADDGSFTFTAEITSVLVDDFIRPLNMPDQDLSMVVVVATTIDGQSTGRLLYA</sequence>
<feature type="signal peptide" evidence="1">
    <location>
        <begin position="1"/>
        <end position="32"/>
    </location>
</feature>
<dbReference type="Pfam" id="PF01425">
    <property type="entry name" value="Amidase"/>
    <property type="match status" value="1"/>
</dbReference>
<dbReference type="PANTHER" id="PTHR42678">
    <property type="entry name" value="AMIDASE"/>
    <property type="match status" value="1"/>
</dbReference>
<dbReference type="GeneID" id="27321840"/>
<evidence type="ECO:0000256" key="1">
    <source>
        <dbReference type="SAM" id="SignalP"/>
    </source>
</evidence>
<protein>
    <recommendedName>
        <fullName evidence="2">Amidase domain-containing protein</fullName>
    </recommendedName>
</protein>
<proteinExistence type="predicted"/>
<evidence type="ECO:0000313" key="3">
    <source>
        <dbReference type="EMBL" id="KIV92724.1"/>
    </source>
</evidence>
<feature type="domain" description="Amidase" evidence="2">
    <location>
        <begin position="56"/>
        <end position="360"/>
    </location>
</feature>
<dbReference type="VEuPathDB" id="FungiDB:PV10_03995"/>
<dbReference type="Proteomes" id="UP000054302">
    <property type="component" value="Unassembled WGS sequence"/>
</dbReference>
<evidence type="ECO:0000313" key="4">
    <source>
        <dbReference type="Proteomes" id="UP000054302"/>
    </source>
</evidence>
<dbReference type="EMBL" id="KN847522">
    <property type="protein sequence ID" value="KIV92724.1"/>
    <property type="molecule type" value="Genomic_DNA"/>
</dbReference>
<dbReference type="STRING" id="212818.A0A0D1ZFS4"/>
<organism evidence="3 4">
    <name type="scientific">Exophiala mesophila</name>
    <name type="common">Black yeast-like fungus</name>
    <dbReference type="NCBI Taxonomy" id="212818"/>
    <lineage>
        <taxon>Eukaryota</taxon>
        <taxon>Fungi</taxon>
        <taxon>Dikarya</taxon>
        <taxon>Ascomycota</taxon>
        <taxon>Pezizomycotina</taxon>
        <taxon>Eurotiomycetes</taxon>
        <taxon>Chaetothyriomycetidae</taxon>
        <taxon>Chaetothyriales</taxon>
        <taxon>Herpotrichiellaceae</taxon>
        <taxon>Exophiala</taxon>
    </lineage>
</organism>
<dbReference type="Gene3D" id="3.90.1300.10">
    <property type="entry name" value="Amidase signature (AS) domain"/>
    <property type="match status" value="1"/>
</dbReference>
<evidence type="ECO:0000259" key="2">
    <source>
        <dbReference type="Pfam" id="PF01425"/>
    </source>
</evidence>
<dbReference type="OrthoDB" id="566138at2759"/>
<dbReference type="InterPro" id="IPR036928">
    <property type="entry name" value="AS_sf"/>
</dbReference>
<keyword evidence="4" id="KW-1185">Reference proteome</keyword>
<gene>
    <name evidence="3" type="ORF">PV10_03995</name>
</gene>
<dbReference type="SUPFAM" id="SSF75304">
    <property type="entry name" value="Amidase signature (AS) enzymes"/>
    <property type="match status" value="1"/>
</dbReference>
<dbReference type="HOGENOM" id="CLU_009600_15_0_1"/>
<name>A0A0D1ZFS4_EXOME</name>
<feature type="chain" id="PRO_5002237696" description="Amidase domain-containing protein" evidence="1">
    <location>
        <begin position="33"/>
        <end position="701"/>
    </location>
</feature>
<dbReference type="InterPro" id="IPR023631">
    <property type="entry name" value="Amidase_dom"/>
</dbReference>